<dbReference type="Pfam" id="PF04695">
    <property type="entry name" value="Pex14_N"/>
    <property type="match status" value="1"/>
</dbReference>
<evidence type="ECO:0000256" key="6">
    <source>
        <dbReference type="ARBA" id="ARBA00023140"/>
    </source>
</evidence>
<evidence type="ECO:0000256" key="9">
    <source>
        <dbReference type="ARBA" id="ARBA00046271"/>
    </source>
</evidence>
<evidence type="ECO:0000256" key="2">
    <source>
        <dbReference type="ARBA" id="ARBA00022448"/>
    </source>
</evidence>
<dbReference type="Gene3D" id="1.10.10.10">
    <property type="entry name" value="Winged helix-like DNA-binding domain superfamily/Winged helix DNA-binding domain"/>
    <property type="match status" value="1"/>
</dbReference>
<evidence type="ECO:0000256" key="4">
    <source>
        <dbReference type="ARBA" id="ARBA00023010"/>
    </source>
</evidence>
<proteinExistence type="inferred from homology"/>
<dbReference type="OrthoDB" id="441517at2759"/>
<dbReference type="PANTHER" id="PTHR23058">
    <property type="entry name" value="PEROXISOMAL MEMBRANE PROTEIN PEX14"/>
    <property type="match status" value="1"/>
</dbReference>
<sequence length="272" mass="30966">MRNDLIESAVSFLSSPNVQNAEKEKKIQFLKNKGLTDEEIEEAFKRTTTTTTTTPTSTATTVKPKVPSRLPYQIVYYSTEPTITRMSTQQLLRYAILLGMGTLSVTVVLLTVVKKFMSKIFNSIAKYQRNRYKDHTDVLKGIEAKLREHTSSTHESLIKEQSHLNSGLHRLLSLSNVERIKNRSEYKMLRAIVDDFQMTITKTTYTNNFSYSGFTPSYSSRLPYDDQDTVIQSLKSEIRSFKGTLLSRRNFPTISTSPVTSNVPSPITKEII</sequence>
<dbReference type="GO" id="GO:1990429">
    <property type="term" value="C:peroxisomal importomer complex"/>
    <property type="evidence" value="ECO:0007669"/>
    <property type="project" value="TreeGrafter"/>
</dbReference>
<dbReference type="GO" id="GO:0016560">
    <property type="term" value="P:protein import into peroxisome matrix, docking"/>
    <property type="evidence" value="ECO:0007669"/>
    <property type="project" value="UniProtKB-UniRule"/>
</dbReference>
<dbReference type="EMBL" id="KV922262">
    <property type="protein sequence ID" value="ORE00819.1"/>
    <property type="molecule type" value="Genomic_DNA"/>
</dbReference>
<comment type="similarity">
    <text evidence="1 10">Belongs to the peroxin-14 family.</text>
</comment>
<comment type="function">
    <text evidence="10">Component of the PEX13-PEX14 docking complex, a translocon channel that specifically mediates the import of peroxisomal cargo proteins bound to PEX5 receptor. The PEX13-PEX14 docking complex forms a large import pore which can be opened to a diameter of about 9 nm. Mechanistically, PEX5 receptor along with cargo proteins associates with the PEX14 subunit of the PEX13-PEX14 docking complex in the cytosol, leading to the insertion of the receptor into the organelle membrane with the concomitant translocation of the cargo into the peroxisome matrix.</text>
</comment>
<keyword evidence="11" id="KW-1133">Transmembrane helix</keyword>
<dbReference type="PANTHER" id="PTHR23058:SF0">
    <property type="entry name" value="PEROXISOMAL MEMBRANE PROTEIN PEX14"/>
    <property type="match status" value="1"/>
</dbReference>
<feature type="transmembrane region" description="Helical" evidence="11">
    <location>
        <begin position="91"/>
        <end position="113"/>
    </location>
</feature>
<dbReference type="GO" id="GO:0005102">
    <property type="term" value="F:signaling receptor binding"/>
    <property type="evidence" value="ECO:0007669"/>
    <property type="project" value="TreeGrafter"/>
</dbReference>
<evidence type="ECO:0000256" key="7">
    <source>
        <dbReference type="ARBA" id="ARBA00029502"/>
    </source>
</evidence>
<comment type="subcellular location">
    <subcellularLocation>
        <location evidence="9 10">Peroxisome membrane</location>
    </subcellularLocation>
</comment>
<name>A0A1X0QM37_RHIZD</name>
<evidence type="ECO:0000259" key="12">
    <source>
        <dbReference type="Pfam" id="PF04695"/>
    </source>
</evidence>
<evidence type="ECO:0000256" key="8">
    <source>
        <dbReference type="ARBA" id="ARBA00029691"/>
    </source>
</evidence>
<keyword evidence="5 10" id="KW-0472">Membrane</keyword>
<evidence type="ECO:0000256" key="3">
    <source>
        <dbReference type="ARBA" id="ARBA00022927"/>
    </source>
</evidence>
<feature type="domain" description="Peroxisome membrane anchor protein Pex14p N-terminal" evidence="12">
    <location>
        <begin position="2"/>
        <end position="46"/>
    </location>
</feature>
<keyword evidence="6 10" id="KW-0576">Peroxisome</keyword>
<dbReference type="InterPro" id="IPR025655">
    <property type="entry name" value="PEX14"/>
</dbReference>
<protein>
    <recommendedName>
        <fullName evidence="7 10">Peroxisomal membrane protein PEX14</fullName>
    </recommendedName>
    <alternativeName>
        <fullName evidence="8 10">Peroxin-14</fullName>
    </alternativeName>
</protein>
<evidence type="ECO:0000256" key="5">
    <source>
        <dbReference type="ARBA" id="ARBA00023136"/>
    </source>
</evidence>
<evidence type="ECO:0000256" key="11">
    <source>
        <dbReference type="SAM" id="Phobius"/>
    </source>
</evidence>
<keyword evidence="3 10" id="KW-0653">Protein transport</keyword>
<evidence type="ECO:0000313" key="13">
    <source>
        <dbReference type="EMBL" id="ORE00819.1"/>
    </source>
</evidence>
<keyword evidence="11" id="KW-0812">Transmembrane</keyword>
<dbReference type="InterPro" id="IPR036388">
    <property type="entry name" value="WH-like_DNA-bd_sf"/>
</dbReference>
<keyword evidence="4" id="KW-0811">Translocation</keyword>
<dbReference type="GO" id="GO:0005778">
    <property type="term" value="C:peroxisomal membrane"/>
    <property type="evidence" value="ECO:0007669"/>
    <property type="project" value="UniProtKB-SubCell"/>
</dbReference>
<evidence type="ECO:0000256" key="1">
    <source>
        <dbReference type="ARBA" id="ARBA00005443"/>
    </source>
</evidence>
<dbReference type="Proteomes" id="UP000242414">
    <property type="component" value="Unassembled WGS sequence"/>
</dbReference>
<reference evidence="13" key="1">
    <citation type="journal article" date="2016" name="Proc. Natl. Acad. Sci. U.S.A.">
        <title>Lipid metabolic changes in an early divergent fungus govern the establishment of a mutualistic symbiosis with endobacteria.</title>
        <authorList>
            <person name="Lastovetsky O.A."/>
            <person name="Gaspar M.L."/>
            <person name="Mondo S.J."/>
            <person name="LaButti K.M."/>
            <person name="Sandor L."/>
            <person name="Grigoriev I.V."/>
            <person name="Henry S.A."/>
            <person name="Pawlowska T.E."/>
        </authorList>
    </citation>
    <scope>NUCLEOTIDE SEQUENCE [LARGE SCALE GENOMIC DNA]</scope>
    <source>
        <strain evidence="13">ATCC 52814</strain>
    </source>
</reference>
<keyword evidence="2 10" id="KW-0813">Transport</keyword>
<evidence type="ECO:0000256" key="10">
    <source>
        <dbReference type="RuleBase" id="RU367032"/>
    </source>
</evidence>
<dbReference type="AlphaFoldDB" id="A0A1X0QM37"/>
<dbReference type="VEuPathDB" id="FungiDB:BCV72DRAFT_310610"/>
<gene>
    <name evidence="13" type="ORF">BCV72DRAFT_310610</name>
</gene>
<organism evidence="13">
    <name type="scientific">Rhizopus microsporus var. microsporus</name>
    <dbReference type="NCBI Taxonomy" id="86635"/>
    <lineage>
        <taxon>Eukaryota</taxon>
        <taxon>Fungi</taxon>
        <taxon>Fungi incertae sedis</taxon>
        <taxon>Mucoromycota</taxon>
        <taxon>Mucoromycotina</taxon>
        <taxon>Mucoromycetes</taxon>
        <taxon>Mucorales</taxon>
        <taxon>Mucorineae</taxon>
        <taxon>Rhizopodaceae</taxon>
        <taxon>Rhizopus</taxon>
    </lineage>
</organism>
<accession>A0A1X0QM37</accession>
<dbReference type="InterPro" id="IPR006785">
    <property type="entry name" value="Pex14_N"/>
</dbReference>